<accession>A0A0R3CW38</accession>
<evidence type="ECO:0000259" key="1">
    <source>
        <dbReference type="Pfam" id="PF20720"/>
    </source>
</evidence>
<organism evidence="2 3">
    <name type="scientific">Bradyrhizobium yuanmingense</name>
    <dbReference type="NCBI Taxonomy" id="108015"/>
    <lineage>
        <taxon>Bacteria</taxon>
        <taxon>Pseudomonadati</taxon>
        <taxon>Pseudomonadota</taxon>
        <taxon>Alphaproteobacteria</taxon>
        <taxon>Hyphomicrobiales</taxon>
        <taxon>Nitrobacteraceae</taxon>
        <taxon>Bradyrhizobium</taxon>
    </lineage>
</organism>
<evidence type="ECO:0000313" key="2">
    <source>
        <dbReference type="EMBL" id="KRQ01785.1"/>
    </source>
</evidence>
<dbReference type="InterPro" id="IPR004155">
    <property type="entry name" value="PBS_lyase_HEAT"/>
</dbReference>
<dbReference type="SUPFAM" id="SSF48371">
    <property type="entry name" value="ARM repeat"/>
    <property type="match status" value="1"/>
</dbReference>
<dbReference type="Pfam" id="PF20720">
    <property type="entry name" value="nSTAND3"/>
    <property type="match status" value="1"/>
</dbReference>
<dbReference type="InterPro" id="IPR049050">
    <property type="entry name" value="nSTAND3"/>
</dbReference>
<dbReference type="SUPFAM" id="SSF52540">
    <property type="entry name" value="P-loop containing nucleoside triphosphate hydrolases"/>
    <property type="match status" value="1"/>
</dbReference>
<comment type="caution">
    <text evidence="2">The sequence shown here is derived from an EMBL/GenBank/DDBJ whole genome shotgun (WGS) entry which is preliminary data.</text>
</comment>
<proteinExistence type="predicted"/>
<dbReference type="SMART" id="SM00567">
    <property type="entry name" value="EZ_HEAT"/>
    <property type="match status" value="4"/>
</dbReference>
<name>A0A0R3CW38_9BRAD</name>
<dbReference type="Gene3D" id="1.25.10.10">
    <property type="entry name" value="Leucine-rich Repeat Variant"/>
    <property type="match status" value="1"/>
</dbReference>
<evidence type="ECO:0000313" key="3">
    <source>
        <dbReference type="Proteomes" id="UP000051380"/>
    </source>
</evidence>
<dbReference type="InterPro" id="IPR027417">
    <property type="entry name" value="P-loop_NTPase"/>
</dbReference>
<dbReference type="EMBL" id="LJYF01000004">
    <property type="protein sequence ID" value="KRQ01785.1"/>
    <property type="molecule type" value="Genomic_DNA"/>
</dbReference>
<sequence length="1368" mass="149186">MLAKAVTDEVVIEPRSEEDLEAAVKDPAVASLGLTALGARLDLILQAKTRSGSPWPTTAIADVLLGKDANAADQGGRRSRPLAMLQDEMQRRYVFVTNEASAEGLRPHEGTHLFDFPEVDELPPHARAGYDKAAQASLAPRIVLLTGVTREVLAARIGALLTQHGHVPISKHNDCARDLREAVRQRIAGAHDGRWTRSDAMEVLVRYGGSLAPTRDMDRYVRPKSFDAIKAQLDKAHAVVIAGPSGTGKTLTADILELDLQNGPPVFDVIGEENGPGFIRRNLTRADPVLFHLRDPWGGNRLTPGADRWSGELPKLLDNAGPGRKFLITSRSDVLHSAGHELMKALQPYVVSIEVEDYGRKRLAEIYDGIAADLGDHARRLATQHRDRALKELTRPYEVKRFLVALSREDSQKPRKIEEVLADSQIEAIAKVIADQIAPFGADGAEAAAIIWALLSARGAVARDVFVKLGRRLRLADPNLRPDIDGLIDFLVAGQNLRQDGVALAFYHPRVEDGLRLTFMSLPRDAERTLSMTVDVLLAWDRAGEDWGLETGLNVLRASAKVEELELNLSPTTTQRLDQHLEAVALSAEKRADFERALRDLERFGSEDHPPARLARILIEGGPETEAVVFRERWRAPDLVDEDISALREDSRTQTMIERFIREVLPFSDRDYHSELIPLLDRLATDLGNAFWDALDSIAGPGGPHNNIDVIVTGALAGAAPDYERAIARFARSEAETDAWLAGYAKDLYEAEEHAIDADAADHVIEEPSEQYFNAREGMKIVTRLRRAQDGVTWIAGHPHRRSLLYALGDLIAQSHRAPPIAELEFLLAQADDWVRDQAWRAAERHWDDSLSTALIEALARSDVDSAGQRGRLVEIASRHGGGDPVPDLIAASQHAPFARRLEMVYDLFRTKLDDDPKREEGAAARRARAERLVQSFMGAERSVGQTLLDGLAGDDIRAIARSLSDEDRSLLTATLASASIDLTGPLACLAAADGLNVDEAAGRLLSAGDAADGELGIQAMLMAGGPNLRVKLEEALGHKRYDVRRRALRVLADDATAPERVRLIATAGDHSADVRLALAALMEEHRWPEAVDALVTLLGDTRNFVSQLTVGSWSKFSVARALGAYEDLPSSAIDALLDAAQAEGPDPFVACAALSALANRDDTRVLPAMEWALESAGLDRSRSHRPRAQAAAWALCDRATNGQSDMLTPDVARLAERDVAAVAGPLLVAVGVHPGAMRDELLKRLRASGQHGRERLVRTAAVAGDATTGMSLDGLEQTLCRLVRGEALDSLSPTDRAAVEAWSRGLNLGGGFERFIAWIAELVFKLPLNGDLGDIRAFVLPERIGVLTMRSMTPYREEDGGGVDDRT</sequence>
<dbReference type="InterPro" id="IPR011989">
    <property type="entry name" value="ARM-like"/>
</dbReference>
<gene>
    <name evidence="2" type="ORF">AOQ72_10175</name>
</gene>
<dbReference type="Proteomes" id="UP000051380">
    <property type="component" value="Unassembled WGS sequence"/>
</dbReference>
<reference evidence="2 3" key="1">
    <citation type="submission" date="2015-09" db="EMBL/GenBank/DDBJ databases">
        <title>Draft Genome Sequence of the Strain BR 3267 (Bradyrhizobium yuanmingense) recommended as inoculant for cowpea in Brazil.</title>
        <authorList>
            <person name="Simoes-Araujo J.L."/>
            <person name="Zilli J.E."/>
        </authorList>
    </citation>
    <scope>NUCLEOTIDE SEQUENCE [LARGE SCALE GENOMIC DNA]</scope>
    <source>
        <strain evidence="2 3">BR3267</strain>
    </source>
</reference>
<feature type="domain" description="Novel STAND NTPase 3" evidence="1">
    <location>
        <begin position="220"/>
        <end position="366"/>
    </location>
</feature>
<dbReference type="InterPro" id="IPR016024">
    <property type="entry name" value="ARM-type_fold"/>
</dbReference>
<protein>
    <recommendedName>
        <fullName evidence="1">Novel STAND NTPase 3 domain-containing protein</fullName>
    </recommendedName>
</protein>